<evidence type="ECO:0000313" key="1">
    <source>
        <dbReference type="EMBL" id="CAB9526097.1"/>
    </source>
</evidence>
<organism evidence="1 2">
    <name type="scientific">Seminavis robusta</name>
    <dbReference type="NCBI Taxonomy" id="568900"/>
    <lineage>
        <taxon>Eukaryota</taxon>
        <taxon>Sar</taxon>
        <taxon>Stramenopiles</taxon>
        <taxon>Ochrophyta</taxon>
        <taxon>Bacillariophyta</taxon>
        <taxon>Bacillariophyceae</taxon>
        <taxon>Bacillariophycidae</taxon>
        <taxon>Naviculales</taxon>
        <taxon>Naviculaceae</taxon>
        <taxon>Seminavis</taxon>
    </lineage>
</organism>
<protein>
    <submittedName>
        <fullName evidence="1">Uncharacterized protein</fullName>
    </submittedName>
</protein>
<proteinExistence type="predicted"/>
<dbReference type="AlphaFoldDB" id="A0A9N8ES00"/>
<keyword evidence="2" id="KW-1185">Reference proteome</keyword>
<reference evidence="1" key="1">
    <citation type="submission" date="2020-06" db="EMBL/GenBank/DDBJ databases">
        <authorList>
            <consortium name="Plant Systems Biology data submission"/>
        </authorList>
    </citation>
    <scope>NUCLEOTIDE SEQUENCE</scope>
    <source>
        <strain evidence="1">D6</strain>
    </source>
</reference>
<accession>A0A9N8ES00</accession>
<comment type="caution">
    <text evidence="1">The sequence shown here is derived from an EMBL/GenBank/DDBJ whole genome shotgun (WGS) entry which is preliminary data.</text>
</comment>
<evidence type="ECO:0000313" key="2">
    <source>
        <dbReference type="Proteomes" id="UP001153069"/>
    </source>
</evidence>
<dbReference type="Proteomes" id="UP001153069">
    <property type="component" value="Unassembled WGS sequence"/>
</dbReference>
<dbReference type="EMBL" id="CAICTM010001774">
    <property type="protein sequence ID" value="CAB9526097.1"/>
    <property type="molecule type" value="Genomic_DNA"/>
</dbReference>
<gene>
    <name evidence="1" type="ORF">SEMRO_1776_G296900.1</name>
</gene>
<name>A0A9N8ES00_9STRA</name>
<sequence>MLERNFLMPPAEDGTRVRAKILGRVKYHKEKVQKHPDMIKFKCRVNDEYEEIVGYNDIVEHIEQDQNWDGTWKFRKIMDHQSIDHSTEQPRVHWYTYK</sequence>